<evidence type="ECO:0000313" key="1">
    <source>
        <dbReference type="EMBL" id="CAK9170802.1"/>
    </source>
</evidence>
<dbReference type="PANTHER" id="PTHR31384:SF10">
    <property type="entry name" value="AUXIN RESPONSE FACTOR 5"/>
    <property type="match status" value="1"/>
</dbReference>
<name>A0ABC8TRW7_9AQUA</name>
<accession>A0ABC8TRW7</accession>
<dbReference type="InterPro" id="IPR044835">
    <property type="entry name" value="ARF_plant"/>
</dbReference>
<protein>
    <submittedName>
        <fullName evidence="1">Uncharacterized protein</fullName>
    </submittedName>
</protein>
<dbReference type="PANTHER" id="PTHR31384">
    <property type="entry name" value="AUXIN RESPONSE FACTOR 4-RELATED"/>
    <property type="match status" value="1"/>
</dbReference>
<organism evidence="1 2">
    <name type="scientific">Ilex paraguariensis</name>
    <name type="common">yerba mate</name>
    <dbReference type="NCBI Taxonomy" id="185542"/>
    <lineage>
        <taxon>Eukaryota</taxon>
        <taxon>Viridiplantae</taxon>
        <taxon>Streptophyta</taxon>
        <taxon>Embryophyta</taxon>
        <taxon>Tracheophyta</taxon>
        <taxon>Spermatophyta</taxon>
        <taxon>Magnoliopsida</taxon>
        <taxon>eudicotyledons</taxon>
        <taxon>Gunneridae</taxon>
        <taxon>Pentapetalae</taxon>
        <taxon>asterids</taxon>
        <taxon>campanulids</taxon>
        <taxon>Aquifoliales</taxon>
        <taxon>Aquifoliaceae</taxon>
        <taxon>Ilex</taxon>
    </lineage>
</organism>
<proteinExistence type="predicted"/>
<reference evidence="1 2" key="1">
    <citation type="submission" date="2024-02" db="EMBL/GenBank/DDBJ databases">
        <authorList>
            <person name="Vignale AGUSTIN F."/>
            <person name="Sosa J E."/>
            <person name="Modenutti C."/>
        </authorList>
    </citation>
    <scope>NUCLEOTIDE SEQUENCE [LARGE SCALE GENOMIC DNA]</scope>
</reference>
<feature type="non-terminal residue" evidence="1">
    <location>
        <position position="106"/>
    </location>
</feature>
<comment type="caution">
    <text evidence="1">The sequence shown here is derived from an EMBL/GenBank/DDBJ whole genome shotgun (WGS) entry which is preliminary data.</text>
</comment>
<dbReference type="Proteomes" id="UP001642360">
    <property type="component" value="Unassembled WGS sequence"/>
</dbReference>
<dbReference type="AlphaFoldDB" id="A0ABC8TRW7"/>
<evidence type="ECO:0000313" key="2">
    <source>
        <dbReference type="Proteomes" id="UP001642360"/>
    </source>
</evidence>
<keyword evidence="2" id="KW-1185">Reference proteome</keyword>
<gene>
    <name evidence="1" type="ORF">ILEXP_LOCUS40308</name>
</gene>
<sequence>MGSVEDHKPKLGGLVGGTHSLLEEMKLLKEMQENSGVRKPISSELWHACAGPLVTLPQVGSLVYYFPQGHSEQVAVSTNRTATSQIPNYPNLPSQLLCQVHNVTQH</sequence>
<dbReference type="EMBL" id="CAUOFW020005585">
    <property type="protein sequence ID" value="CAK9170802.1"/>
    <property type="molecule type" value="Genomic_DNA"/>
</dbReference>